<protein>
    <submittedName>
        <fullName evidence="1">Uncharacterized protein</fullName>
    </submittedName>
</protein>
<dbReference type="InterPro" id="IPR013785">
    <property type="entry name" value="Aldolase_TIM"/>
</dbReference>
<organism evidence="1 2">
    <name type="scientific">Saccharopolyspora oryzae</name>
    <dbReference type="NCBI Taxonomy" id="2997343"/>
    <lineage>
        <taxon>Bacteria</taxon>
        <taxon>Bacillati</taxon>
        <taxon>Actinomycetota</taxon>
        <taxon>Actinomycetes</taxon>
        <taxon>Pseudonocardiales</taxon>
        <taxon>Pseudonocardiaceae</taxon>
        <taxon>Saccharopolyspora</taxon>
    </lineage>
</organism>
<proteinExistence type="predicted"/>
<name>A0ABT4UV04_9PSEU</name>
<evidence type="ECO:0000313" key="1">
    <source>
        <dbReference type="EMBL" id="MDA3624924.1"/>
    </source>
</evidence>
<gene>
    <name evidence="1" type="ORF">OU415_05715</name>
</gene>
<dbReference type="RefSeq" id="WP_270947495.1">
    <property type="nucleotide sequence ID" value="NZ_JAQGLA010000005.1"/>
</dbReference>
<sequence length="545" mass="60890">MGLIDTDLSFDPRDPYFPAPGATGVEWALQVFTTVNGYGLDAANTWLSDDRTHLRADRYAWFGQQLTVDAGSVDVDVVNDGGALQWSIAARHAEPIKAVKLVLRGLPPEQLRAGWWAPNTGRNFAHGVNGQRFQLEYPGPDWATPWVAAGTDQAGFALSVRDPLVRRQILHVQQPPYSPGPIVELVHLPLASARSTTYRVPPIRLRLGTDAQTADADLTAHMSFVEGAQGLQPWETRPDVPEWMRHIALVVTLHGQHWTGYVFNTFPRMAEALRFIAQHIEPHRVLAYVPGWEGRYYYVYPQYRPGEDLGGAEGFAAFTRTARQLGVRLMPMFGGHGANVVQYPPWEKSVLRNDTDRYVELLNRPDWDSDRVGEGDQVFLNPGEPEFRAHLVDSISATVDNFGVDAAFLDTLGFWFNEPRHDVFDGYRQLVGDLRSRHPELLLAVEGWWDALSGLFPLSQQWYGMDRDLRKPRVLTRYARTTGHLAEGTPGPGSTGVHEKGFLPRPADVFHEGHIPVVGIADTTLPNQAEEVAAICRWAAEHGPR</sequence>
<reference evidence="1 2" key="1">
    <citation type="submission" date="2022-11" db="EMBL/GenBank/DDBJ databases">
        <title>Draft genome sequence of Saccharopolyspora sp. WRP15-2 isolated from rhizosphere soils of wild rice in Thailand.</title>
        <authorList>
            <person name="Duangmal K."/>
            <person name="Kammanee S."/>
            <person name="Muangham S."/>
        </authorList>
    </citation>
    <scope>NUCLEOTIDE SEQUENCE [LARGE SCALE GENOMIC DNA]</scope>
    <source>
        <strain evidence="1 2">WRP15-2</strain>
    </source>
</reference>
<dbReference type="InterPro" id="IPR017853">
    <property type="entry name" value="GH"/>
</dbReference>
<dbReference type="Proteomes" id="UP001210380">
    <property type="component" value="Unassembled WGS sequence"/>
</dbReference>
<dbReference type="Gene3D" id="3.20.20.70">
    <property type="entry name" value="Aldolase class I"/>
    <property type="match status" value="1"/>
</dbReference>
<dbReference type="EMBL" id="JAQGLA010000005">
    <property type="protein sequence ID" value="MDA3624924.1"/>
    <property type="molecule type" value="Genomic_DNA"/>
</dbReference>
<accession>A0ABT4UV04</accession>
<evidence type="ECO:0000313" key="2">
    <source>
        <dbReference type="Proteomes" id="UP001210380"/>
    </source>
</evidence>
<comment type="caution">
    <text evidence="1">The sequence shown here is derived from an EMBL/GenBank/DDBJ whole genome shotgun (WGS) entry which is preliminary data.</text>
</comment>
<dbReference type="SUPFAM" id="SSF51445">
    <property type="entry name" value="(Trans)glycosidases"/>
    <property type="match status" value="1"/>
</dbReference>
<keyword evidence="2" id="KW-1185">Reference proteome</keyword>